<keyword evidence="3" id="KW-0663">Pyridoxal phosphate</keyword>
<dbReference type="GO" id="GO:0003941">
    <property type="term" value="F:L-serine ammonia-lyase activity"/>
    <property type="evidence" value="ECO:0007669"/>
    <property type="project" value="UniProtKB-EC"/>
</dbReference>
<keyword evidence="10" id="KW-1185">Reference proteome</keyword>
<sequence>MSKQNGFHVVTPLLESTGMSKRIGTTVYLKMESSQPTGSFKIRGIGYMCQNHSWIKIRFFPTVFVCIGGNAGMATAYAARKLNLPATIVLPSSTPQLVAQKLKDQGATVKVVGKVWDDANAEALRLAESEDLTVIHPFNHPLVWKGHSSIVHELNASLPSKPGAIVVSVGGGGLFCGIMEGLDEMGWGDVPILCMETVGADCLNVAWKARDLVTLPDITSEATCLGAKTACRQAFEYSKRPNVISEVVTDLQALEAVELFLDEERVLVELACGASLAAVYSGVIQRLQEEGRLPKLLNSLVMIVCGGSSVNLAQLQHLQAVIRK</sequence>
<comment type="catalytic activity">
    <reaction evidence="7">
        <text>L-serine = pyruvate + NH4(+)</text>
        <dbReference type="Rhea" id="RHEA:19169"/>
        <dbReference type="ChEBI" id="CHEBI:15361"/>
        <dbReference type="ChEBI" id="CHEBI:28938"/>
        <dbReference type="ChEBI" id="CHEBI:33384"/>
        <dbReference type="EC" id="4.3.1.17"/>
    </reaction>
</comment>
<dbReference type="Gene3D" id="3.40.50.1100">
    <property type="match status" value="2"/>
</dbReference>
<comment type="cofactor">
    <cofactor evidence="1">
        <name>pyridoxal 5'-phosphate</name>
        <dbReference type="ChEBI" id="CHEBI:597326"/>
    </cofactor>
</comment>
<evidence type="ECO:0000256" key="7">
    <source>
        <dbReference type="ARBA" id="ARBA00049406"/>
    </source>
</evidence>
<evidence type="ECO:0000313" key="10">
    <source>
        <dbReference type="Proteomes" id="UP000694427"/>
    </source>
</evidence>
<name>A0A8C1G9P7_CYPCA</name>
<dbReference type="GO" id="GO:0009097">
    <property type="term" value="P:isoleucine biosynthetic process"/>
    <property type="evidence" value="ECO:0007669"/>
    <property type="project" value="TreeGrafter"/>
</dbReference>
<evidence type="ECO:0000259" key="8">
    <source>
        <dbReference type="Pfam" id="PF00291"/>
    </source>
</evidence>
<dbReference type="EC" id="4.3.1.17" evidence="2"/>
<feature type="domain" description="Tryptophan synthase beta chain-like PALP" evidence="8">
    <location>
        <begin position="10"/>
        <end position="306"/>
    </location>
</feature>
<dbReference type="SUPFAM" id="SSF53686">
    <property type="entry name" value="Tryptophan synthase beta subunit-like PLP-dependent enzymes"/>
    <property type="match status" value="1"/>
</dbReference>
<dbReference type="InterPro" id="IPR050147">
    <property type="entry name" value="Ser/Thr_Dehydratase"/>
</dbReference>
<dbReference type="InterPro" id="IPR001926">
    <property type="entry name" value="TrpB-like_PALP"/>
</dbReference>
<evidence type="ECO:0000256" key="2">
    <source>
        <dbReference type="ARBA" id="ARBA00012093"/>
    </source>
</evidence>
<dbReference type="Ensembl" id="ENSCCRT00010006212.1">
    <property type="protein sequence ID" value="ENSCCRP00010005753.1"/>
    <property type="gene ID" value="ENSCCRG00010002328.1"/>
</dbReference>
<evidence type="ECO:0000256" key="3">
    <source>
        <dbReference type="ARBA" id="ARBA00022898"/>
    </source>
</evidence>
<dbReference type="GO" id="GO:0004794">
    <property type="term" value="F:threonine deaminase activity"/>
    <property type="evidence" value="ECO:0007669"/>
    <property type="project" value="TreeGrafter"/>
</dbReference>
<dbReference type="AlphaFoldDB" id="A0A8C1G9P7"/>
<evidence type="ECO:0000256" key="1">
    <source>
        <dbReference type="ARBA" id="ARBA00001933"/>
    </source>
</evidence>
<evidence type="ECO:0000256" key="6">
    <source>
        <dbReference type="ARBA" id="ARBA00042605"/>
    </source>
</evidence>
<dbReference type="Pfam" id="PF00291">
    <property type="entry name" value="PALP"/>
    <property type="match status" value="1"/>
</dbReference>
<evidence type="ECO:0000256" key="5">
    <source>
        <dbReference type="ARBA" id="ARBA00041766"/>
    </source>
</evidence>
<proteinExistence type="predicted"/>
<dbReference type="PANTHER" id="PTHR48078:SF16">
    <property type="entry name" value="SERINE DEHYDRATASE-LIKE"/>
    <property type="match status" value="1"/>
</dbReference>
<dbReference type="PANTHER" id="PTHR48078">
    <property type="entry name" value="THREONINE DEHYDRATASE, MITOCHONDRIAL-RELATED"/>
    <property type="match status" value="1"/>
</dbReference>
<accession>A0A8C1G9P7</accession>
<dbReference type="InterPro" id="IPR000634">
    <property type="entry name" value="Ser/Thr_deHydtase_PyrdxlP-BS"/>
</dbReference>
<keyword evidence="4" id="KW-0456">Lyase</keyword>
<reference evidence="9" key="1">
    <citation type="submission" date="2025-08" db="UniProtKB">
        <authorList>
            <consortium name="Ensembl"/>
        </authorList>
    </citation>
    <scope>IDENTIFICATION</scope>
</reference>
<dbReference type="GO" id="GO:0030170">
    <property type="term" value="F:pyridoxal phosphate binding"/>
    <property type="evidence" value="ECO:0007669"/>
    <property type="project" value="InterPro"/>
</dbReference>
<protein>
    <recommendedName>
        <fullName evidence="2">L-serine ammonia-lyase</fullName>
        <ecNumber evidence="2">4.3.1.17</ecNumber>
    </recommendedName>
    <alternativeName>
        <fullName evidence="5">L-serine deaminase</fullName>
    </alternativeName>
    <alternativeName>
        <fullName evidence="6">L-threonine dehydratase</fullName>
    </alternativeName>
</protein>
<dbReference type="CDD" id="cd06448">
    <property type="entry name" value="L-Ser-dehyd"/>
    <property type="match status" value="1"/>
</dbReference>
<dbReference type="GO" id="GO:0006567">
    <property type="term" value="P:L-threonine catabolic process"/>
    <property type="evidence" value="ECO:0007669"/>
    <property type="project" value="TreeGrafter"/>
</dbReference>
<evidence type="ECO:0000313" key="9">
    <source>
        <dbReference type="Ensembl" id="ENSCCRP00010005753.1"/>
    </source>
</evidence>
<organism evidence="9 10">
    <name type="scientific">Cyprinus carpio</name>
    <name type="common">Common carp</name>
    <dbReference type="NCBI Taxonomy" id="7962"/>
    <lineage>
        <taxon>Eukaryota</taxon>
        <taxon>Metazoa</taxon>
        <taxon>Chordata</taxon>
        <taxon>Craniata</taxon>
        <taxon>Vertebrata</taxon>
        <taxon>Euteleostomi</taxon>
        <taxon>Actinopterygii</taxon>
        <taxon>Neopterygii</taxon>
        <taxon>Teleostei</taxon>
        <taxon>Ostariophysi</taxon>
        <taxon>Cypriniformes</taxon>
        <taxon>Cyprinidae</taxon>
        <taxon>Cyprininae</taxon>
        <taxon>Cyprinus</taxon>
    </lineage>
</organism>
<dbReference type="InterPro" id="IPR036052">
    <property type="entry name" value="TrpB-like_PALP_sf"/>
</dbReference>
<dbReference type="GO" id="GO:0006565">
    <property type="term" value="P:L-serine catabolic process"/>
    <property type="evidence" value="ECO:0007669"/>
    <property type="project" value="TreeGrafter"/>
</dbReference>
<reference evidence="9" key="2">
    <citation type="submission" date="2025-09" db="UniProtKB">
        <authorList>
            <consortium name="Ensembl"/>
        </authorList>
    </citation>
    <scope>IDENTIFICATION</scope>
</reference>
<dbReference type="PROSITE" id="PS00165">
    <property type="entry name" value="DEHYDRATASE_SER_THR"/>
    <property type="match status" value="1"/>
</dbReference>
<dbReference type="Proteomes" id="UP000694427">
    <property type="component" value="Unplaced"/>
</dbReference>
<evidence type="ECO:0000256" key="4">
    <source>
        <dbReference type="ARBA" id="ARBA00023239"/>
    </source>
</evidence>